<dbReference type="SUPFAM" id="SSF101904">
    <property type="entry name" value="GyrA/ParC C-terminal domain-like"/>
    <property type="match status" value="1"/>
</dbReference>
<dbReference type="NCBIfam" id="TIGR01063">
    <property type="entry name" value="gyrA"/>
    <property type="match status" value="1"/>
</dbReference>
<evidence type="ECO:0000256" key="2">
    <source>
        <dbReference type="ARBA" id="ARBA00008263"/>
    </source>
</evidence>
<dbReference type="EC" id="5.6.2.2" evidence="3"/>
<dbReference type="HAMAP" id="MF_01897">
    <property type="entry name" value="GyrA"/>
    <property type="match status" value="1"/>
</dbReference>
<dbReference type="CDD" id="cd00187">
    <property type="entry name" value="TOP4c"/>
    <property type="match status" value="1"/>
</dbReference>
<keyword evidence="7" id="KW-0238">DNA-binding</keyword>
<sequence>MPKPPAKKAAAKKAAAKPAKKTAAKPAKKAAAKPPAKAAAKPPAKTAAKKAAAKPSAATALALAGGDIQPIEIQDEMERSFLDYAMSVITARALPDARDGLKPVHRRILYSMYDSGTRPDRKHRKSAQTVGDVMARFHPHGDTAIYDAMARMAQDFSLRFPLVDGHGNFGSPDPNDRPAAARYTEARLALLAMEMLGEIDEETVDFIPTYDGENEEPTVLPARFPNLLVNGVGGIAVGMATNIPPHNLGEVIDAVIYMIDNPEAKVADLLKIVKGPDFPTGAFILGKTGIKDAYTTGRGSIKLRATLDVEEGARDGKRIVITQVPYQTSVEAIGQRIAELVNDRKLDGIRDVRNESAGVTNRLVIELRKAANVNVVINQLYKLTQLQSTFSVNMLALVDGVPRLLTLDQSIRVYLEHQVEVVTRRTQYRLRRAQEREHIVEGLVKALAAIDAIIKLIKAAADVEAARKGLMAKPFAFSEIQANYILDMQLRRLTQLEGEKLRKELAELQEQIKALQSILQSKEELEGVIKTELIATKEKFANPRRTKLIADTGELDVLDLIDDEEVVVVLTKNGYIKTVAADSFRRQGRGGRGVRGSKVGDGDYVANLLTTTMHSYLLMFSNRGKVYRIRAHEIPMQARTARGTALVNLVSLAAGEQIEAVIDTRTYEEGMYLIFATRGGLVKKTKMSEYDSSLRNGLIALNLNRGDELVQVIQTNGKSDLMMTTKNGQTIRFAEEDIRPTGRASAGVHGMKLREDDAVVSCDSYREGAVMLFISASGHGKRTKADAFHRQNRGGQGVRGMKITETRGQVVAAFAVAEEDEIMVFSSGGNILKMPAADVSVQGRDATGVRVTRLAKGESVVAVAPALDHDGSPETS</sequence>
<dbReference type="SMART" id="SM00434">
    <property type="entry name" value="TOP4c"/>
    <property type="match status" value="1"/>
</dbReference>
<comment type="subunit">
    <text evidence="9">Heterotetramer composed of ParC and ParE.</text>
</comment>
<dbReference type="Pfam" id="PF00521">
    <property type="entry name" value="DNA_topoisoIV"/>
    <property type="match status" value="1"/>
</dbReference>
<keyword evidence="6" id="KW-0799">Topoisomerase</keyword>
<accession>A0A6J6R5J5</accession>
<dbReference type="InterPro" id="IPR006691">
    <property type="entry name" value="GyrA/parC_rep"/>
</dbReference>
<dbReference type="Gene3D" id="3.90.199.10">
    <property type="entry name" value="Topoisomerase II, domain 5"/>
    <property type="match status" value="1"/>
</dbReference>
<evidence type="ECO:0000256" key="9">
    <source>
        <dbReference type="ARBA" id="ARBA00063644"/>
    </source>
</evidence>
<evidence type="ECO:0000256" key="3">
    <source>
        <dbReference type="ARBA" id="ARBA00012895"/>
    </source>
</evidence>
<dbReference type="InterPro" id="IPR002205">
    <property type="entry name" value="Topo_IIA_dom_A"/>
</dbReference>
<proteinExistence type="inferred from homology"/>
<evidence type="ECO:0000313" key="14">
    <source>
        <dbReference type="EMBL" id="CAB4978596.1"/>
    </source>
</evidence>
<dbReference type="FunFam" id="1.10.268.10:FF:000001">
    <property type="entry name" value="DNA gyrase subunit A"/>
    <property type="match status" value="1"/>
</dbReference>
<dbReference type="InterPro" id="IPR005743">
    <property type="entry name" value="GyrA"/>
</dbReference>
<evidence type="ECO:0000259" key="12">
    <source>
        <dbReference type="PROSITE" id="PS52040"/>
    </source>
</evidence>
<dbReference type="GO" id="GO:0003918">
    <property type="term" value="F:DNA topoisomerase type II (double strand cut, ATP-hydrolyzing) activity"/>
    <property type="evidence" value="ECO:0007669"/>
    <property type="project" value="UniProtKB-EC"/>
</dbReference>
<dbReference type="InterPro" id="IPR035516">
    <property type="entry name" value="Gyrase/topoIV_suA_C"/>
</dbReference>
<reference evidence="13" key="1">
    <citation type="submission" date="2020-05" db="EMBL/GenBank/DDBJ databases">
        <authorList>
            <person name="Chiriac C."/>
            <person name="Salcher M."/>
            <person name="Ghai R."/>
            <person name="Kavagutti S V."/>
        </authorList>
    </citation>
    <scope>NUCLEOTIDE SEQUENCE</scope>
</reference>
<dbReference type="GO" id="GO:0006265">
    <property type="term" value="P:DNA topological change"/>
    <property type="evidence" value="ECO:0007669"/>
    <property type="project" value="InterPro"/>
</dbReference>
<evidence type="ECO:0000256" key="10">
    <source>
        <dbReference type="SAM" id="Coils"/>
    </source>
</evidence>
<dbReference type="InterPro" id="IPR013758">
    <property type="entry name" value="Topo_IIA_A/C_ab"/>
</dbReference>
<dbReference type="FunFam" id="3.30.1360.40:FF:000002">
    <property type="entry name" value="DNA gyrase subunit A"/>
    <property type="match status" value="1"/>
</dbReference>
<evidence type="ECO:0000256" key="6">
    <source>
        <dbReference type="ARBA" id="ARBA00023029"/>
    </source>
</evidence>
<keyword evidence="5" id="KW-0067">ATP-binding</keyword>
<dbReference type="InterPro" id="IPR013760">
    <property type="entry name" value="Topo_IIA-like_dom_sf"/>
</dbReference>
<dbReference type="GO" id="GO:0005524">
    <property type="term" value="F:ATP binding"/>
    <property type="evidence" value="ECO:0007669"/>
    <property type="project" value="UniProtKB-KW"/>
</dbReference>
<dbReference type="Gene3D" id="2.120.10.90">
    <property type="entry name" value="DNA gyrase/topoisomerase IV, subunit A, C-terminal"/>
    <property type="match status" value="1"/>
</dbReference>
<evidence type="ECO:0000256" key="8">
    <source>
        <dbReference type="ARBA" id="ARBA00023235"/>
    </source>
</evidence>
<feature type="domain" description="Topo IIA-type catalytic" evidence="12">
    <location>
        <begin position="94"/>
        <end position="560"/>
    </location>
</feature>
<dbReference type="FunFam" id="2.120.10.90:FF:000005">
    <property type="entry name" value="DNA topoisomerase 4 subunit A"/>
    <property type="match status" value="1"/>
</dbReference>
<dbReference type="EMBL" id="CAFBOF010000019">
    <property type="protein sequence ID" value="CAB4978596.1"/>
    <property type="molecule type" value="Genomic_DNA"/>
</dbReference>
<feature type="compositionally biased region" description="Basic residues" evidence="11">
    <location>
        <begin position="1"/>
        <end position="31"/>
    </location>
</feature>
<feature type="compositionally biased region" description="Low complexity" evidence="11">
    <location>
        <begin position="32"/>
        <end position="46"/>
    </location>
</feature>
<evidence type="ECO:0000256" key="7">
    <source>
        <dbReference type="ARBA" id="ARBA00023125"/>
    </source>
</evidence>
<protein>
    <recommendedName>
        <fullName evidence="3">DNA topoisomerase (ATP-hydrolyzing)</fullName>
        <ecNumber evidence="3">5.6.2.2</ecNumber>
    </recommendedName>
</protein>
<dbReference type="GO" id="GO:0005694">
    <property type="term" value="C:chromosome"/>
    <property type="evidence" value="ECO:0007669"/>
    <property type="project" value="InterPro"/>
</dbReference>
<keyword evidence="10" id="KW-0175">Coiled coil</keyword>
<dbReference type="Gene3D" id="1.10.268.10">
    <property type="entry name" value="Topoisomerase, domain 3"/>
    <property type="match status" value="1"/>
</dbReference>
<comment type="catalytic activity">
    <reaction evidence="1">
        <text>ATP-dependent breakage, passage and rejoining of double-stranded DNA.</text>
        <dbReference type="EC" id="5.6.2.2"/>
    </reaction>
</comment>
<evidence type="ECO:0000256" key="4">
    <source>
        <dbReference type="ARBA" id="ARBA00022741"/>
    </source>
</evidence>
<dbReference type="PROSITE" id="PS52040">
    <property type="entry name" value="TOPO_IIA"/>
    <property type="match status" value="1"/>
</dbReference>
<dbReference type="Pfam" id="PF03989">
    <property type="entry name" value="DNA_gyraseA_C"/>
    <property type="match status" value="6"/>
</dbReference>
<dbReference type="AlphaFoldDB" id="A0A6J6R5J5"/>
<dbReference type="EMBL" id="CAEZYK010000018">
    <property type="protein sequence ID" value="CAB4719251.1"/>
    <property type="molecule type" value="Genomic_DNA"/>
</dbReference>
<dbReference type="SUPFAM" id="SSF56719">
    <property type="entry name" value="Type II DNA topoisomerase"/>
    <property type="match status" value="1"/>
</dbReference>
<dbReference type="Gene3D" id="3.30.1360.40">
    <property type="match status" value="1"/>
</dbReference>
<dbReference type="PANTHER" id="PTHR43493:SF5">
    <property type="entry name" value="DNA GYRASE SUBUNIT A, CHLOROPLASTIC_MITOCHONDRIAL"/>
    <property type="match status" value="1"/>
</dbReference>
<dbReference type="NCBIfam" id="NF004043">
    <property type="entry name" value="PRK05560.1"/>
    <property type="match status" value="1"/>
</dbReference>
<dbReference type="InterPro" id="IPR050220">
    <property type="entry name" value="Type_II_DNA_Topoisomerases"/>
</dbReference>
<feature type="coiled-coil region" evidence="10">
    <location>
        <begin position="491"/>
        <end position="525"/>
    </location>
</feature>
<dbReference type="GO" id="GO:0003677">
    <property type="term" value="F:DNA binding"/>
    <property type="evidence" value="ECO:0007669"/>
    <property type="project" value="UniProtKB-KW"/>
</dbReference>
<gene>
    <name evidence="13" type="ORF">UFOPK2683_00489</name>
    <name evidence="14" type="ORF">UFOPK3897_00967</name>
</gene>
<organism evidence="13">
    <name type="scientific">freshwater metagenome</name>
    <dbReference type="NCBI Taxonomy" id="449393"/>
    <lineage>
        <taxon>unclassified sequences</taxon>
        <taxon>metagenomes</taxon>
        <taxon>ecological metagenomes</taxon>
    </lineage>
</organism>
<dbReference type="InterPro" id="IPR013757">
    <property type="entry name" value="Topo_IIA_A_a_sf"/>
</dbReference>
<name>A0A6J6R5J5_9ZZZZ</name>
<dbReference type="FunFam" id="3.90.199.10:FF:000001">
    <property type="entry name" value="DNA gyrase subunit A"/>
    <property type="match status" value="1"/>
</dbReference>
<evidence type="ECO:0000256" key="5">
    <source>
        <dbReference type="ARBA" id="ARBA00022840"/>
    </source>
</evidence>
<evidence type="ECO:0000256" key="11">
    <source>
        <dbReference type="SAM" id="MobiDB-lite"/>
    </source>
</evidence>
<dbReference type="GO" id="GO:0009330">
    <property type="term" value="C:DNA topoisomerase type II (double strand cut, ATP-hydrolyzing) complex"/>
    <property type="evidence" value="ECO:0007669"/>
    <property type="project" value="TreeGrafter"/>
</dbReference>
<evidence type="ECO:0000256" key="1">
    <source>
        <dbReference type="ARBA" id="ARBA00000185"/>
    </source>
</evidence>
<evidence type="ECO:0000313" key="13">
    <source>
        <dbReference type="EMBL" id="CAB4719251.1"/>
    </source>
</evidence>
<dbReference type="GO" id="GO:0005737">
    <property type="term" value="C:cytoplasm"/>
    <property type="evidence" value="ECO:0007669"/>
    <property type="project" value="TreeGrafter"/>
</dbReference>
<dbReference type="PANTHER" id="PTHR43493">
    <property type="entry name" value="DNA GYRASE/TOPOISOMERASE SUBUNIT A"/>
    <property type="match status" value="1"/>
</dbReference>
<keyword evidence="8" id="KW-0413">Isomerase</keyword>
<feature type="region of interest" description="Disordered" evidence="11">
    <location>
        <begin position="1"/>
        <end position="51"/>
    </location>
</feature>
<dbReference type="NCBIfam" id="NF004044">
    <property type="entry name" value="PRK05561.1"/>
    <property type="match status" value="1"/>
</dbReference>
<keyword evidence="4" id="KW-0547">Nucleotide-binding</keyword>
<comment type="similarity">
    <text evidence="2">Belongs to the type II topoisomerase GyrA/ParC subunit family.</text>
</comment>